<evidence type="ECO:0000259" key="5">
    <source>
        <dbReference type="PROSITE" id="PS50110"/>
    </source>
</evidence>
<dbReference type="PROSITE" id="PS50110">
    <property type="entry name" value="RESPONSE_REGULATORY"/>
    <property type="match status" value="1"/>
</dbReference>
<dbReference type="PANTHER" id="PTHR43719">
    <property type="entry name" value="TWO-COMPONENT HISTIDINE KINASE"/>
    <property type="match status" value="1"/>
</dbReference>
<dbReference type="CDD" id="cd17546">
    <property type="entry name" value="REC_hyHK_CKI1_RcsC-like"/>
    <property type="match status" value="1"/>
</dbReference>
<dbReference type="SUPFAM" id="SSF52172">
    <property type="entry name" value="CheY-like"/>
    <property type="match status" value="1"/>
</dbReference>
<keyword evidence="7" id="KW-1185">Reference proteome</keyword>
<keyword evidence="3" id="KW-0472">Membrane</keyword>
<feature type="transmembrane region" description="Helical" evidence="3">
    <location>
        <begin position="53"/>
        <end position="70"/>
    </location>
</feature>
<keyword evidence="6" id="KW-0418">Kinase</keyword>
<dbReference type="Pfam" id="PF02518">
    <property type="entry name" value="HATPase_c"/>
    <property type="match status" value="1"/>
</dbReference>
<dbReference type="Gene3D" id="1.10.287.130">
    <property type="match status" value="1"/>
</dbReference>
<dbReference type="InterPro" id="IPR050956">
    <property type="entry name" value="2C_system_His_kinase"/>
</dbReference>
<feature type="transmembrane region" description="Helical" evidence="3">
    <location>
        <begin position="22"/>
        <end position="41"/>
    </location>
</feature>
<dbReference type="InParanoid" id="W7XHT6"/>
<dbReference type="Pfam" id="PF00512">
    <property type="entry name" value="HisKA"/>
    <property type="match status" value="1"/>
</dbReference>
<keyword evidence="1 2" id="KW-0597">Phosphoprotein</keyword>
<dbReference type="SMART" id="SM00448">
    <property type="entry name" value="REC"/>
    <property type="match status" value="1"/>
</dbReference>
<dbReference type="STRING" id="312017.W7XHT6"/>
<dbReference type="eggNOG" id="KOG0519">
    <property type="taxonomic scope" value="Eukaryota"/>
</dbReference>
<keyword evidence="6" id="KW-0808">Transferase</keyword>
<dbReference type="RefSeq" id="XP_012654736.1">
    <property type="nucleotide sequence ID" value="XM_012799282.1"/>
</dbReference>
<dbReference type="SMART" id="SM00388">
    <property type="entry name" value="HisKA"/>
    <property type="match status" value="1"/>
</dbReference>
<dbReference type="InterPro" id="IPR003594">
    <property type="entry name" value="HATPase_dom"/>
</dbReference>
<dbReference type="InterPro" id="IPR036890">
    <property type="entry name" value="HATPase_C_sf"/>
</dbReference>
<feature type="domain" description="Response regulatory" evidence="5">
    <location>
        <begin position="960"/>
        <end position="1127"/>
    </location>
</feature>
<sequence>MTQINPLIYIFISQSIFELPQIFGMSNYSAYLSLLINAYYFIRQIIWQTNQNFLIGIPIISILYLTQLGLSQNMQQQKLNKMCIQNLNQTYQQNENNYNQQRNSETTKIIGDQTNINFSNNVNRYFNGFNNHISELDRSSDQNQKQVTFTDKLNIKSEQQSLDSKIINIFPQGILIVTNGNHIIYESSQMNKIFNANEQSLVNILSEIKRKQNQNIQNSVKQHKKQKIDKYSHKFQSLKEFKSPVSSIFFQNHENNNTSQIKDSSSIIEEGDVNVNLNININQHYETLSPKILSSNEMNKRKSKFYNNNQLDQLQQEINHSILTIKSPVLDTISPKALKQLQTNPFKIDLQLISKYQRGQIQKAISIQQIMQIMLLENTEDWTMSNYENTKNKYLSKASGIDNSKEIYEQNGEQHTDTLFNFSRKRLSDAFNTPIDKTNQSKYTINQINHDNYTQNLSCYNNSSSKHFYTQAHNASQYYFKSENVKSTKNEVNIICIDKESHKLIEIRLMKCLLTTTSPSNDNKENVNNDSDYLQTNCILFLCEEISEKIYLNKAMRLQTFKSKMLASISHELRTPLNCSIGMLQLIYDNHYAQKEVIDQFIVPALYSNKLLLNIINDILDFNQINVGNFKLNFTQICIKKLIEDTLMLVKQSCLMKNLDLKFIIDENFDPTQQFNTDPQRVTQIMLNLLSNAVKFTEQGGKITVQLQEVEKNLLKIDISDTGCGIPLKKLRNLFNNFGKVNRNESAEFNDGAFGAGLGLTISNKLAKGIGNNRSIKVVTQLYQGSTFTFYIQNQKSRALHYKRNTLRTFFSQHSIQTFNELTNKNALNKSEKTVQNASSPAFDECSEVKRYDISQESKLKSIQILDRKDLSIYKQKCHYEERNSQDIKSNISFNQIENTLKFLNEDYQIQGEEDQIQKSYQIFKPLQPWQIEQIEKQEALIKEKLISYSRNQQCQNCSDILIVDDNEFNILTLKSLLGQYELKVDFALNGKQAFEKVQQKIQINTQCVSHVKKVIQQDYSKRKTQEEDDIEQQNQIPKQCQKLRCQSYQLIFMDIDMPIMNGYQATIKILDFFKQQNSQIKKPFISTCSAFVTDQDKEKAKEVGMQFFIEKPIVKKKLEYLLFSLFVSQSNP</sequence>
<dbReference type="SUPFAM" id="SSF55874">
    <property type="entry name" value="ATPase domain of HSP90 chaperone/DNA topoisomerase II/histidine kinase"/>
    <property type="match status" value="1"/>
</dbReference>
<protein>
    <submittedName>
        <fullName evidence="6">ATPase, histidine kinase-, DNA gyrase B</fullName>
    </submittedName>
</protein>
<dbReference type="InterPro" id="IPR036097">
    <property type="entry name" value="HisK_dim/P_sf"/>
</dbReference>
<evidence type="ECO:0000313" key="6">
    <source>
        <dbReference type="EMBL" id="EWS72729.1"/>
    </source>
</evidence>
<dbReference type="OrthoDB" id="10266508at2759"/>
<dbReference type="GeneID" id="24441313"/>
<evidence type="ECO:0000256" key="2">
    <source>
        <dbReference type="PROSITE-ProRule" id="PRU00169"/>
    </source>
</evidence>
<dbReference type="InterPro" id="IPR011006">
    <property type="entry name" value="CheY-like_superfamily"/>
</dbReference>
<reference evidence="7" key="1">
    <citation type="journal article" date="2006" name="PLoS Biol.">
        <title>Macronuclear genome sequence of the ciliate Tetrahymena thermophila, a model eukaryote.</title>
        <authorList>
            <person name="Eisen J.A."/>
            <person name="Coyne R.S."/>
            <person name="Wu M."/>
            <person name="Wu D."/>
            <person name="Thiagarajan M."/>
            <person name="Wortman J.R."/>
            <person name="Badger J.H."/>
            <person name="Ren Q."/>
            <person name="Amedeo P."/>
            <person name="Jones K.M."/>
            <person name="Tallon L.J."/>
            <person name="Delcher A.L."/>
            <person name="Salzberg S.L."/>
            <person name="Silva J.C."/>
            <person name="Haas B.J."/>
            <person name="Majoros W.H."/>
            <person name="Farzad M."/>
            <person name="Carlton J.M."/>
            <person name="Smith R.K. Jr."/>
            <person name="Garg J."/>
            <person name="Pearlman R.E."/>
            <person name="Karrer K.M."/>
            <person name="Sun L."/>
            <person name="Manning G."/>
            <person name="Elde N.C."/>
            <person name="Turkewitz A.P."/>
            <person name="Asai D.J."/>
            <person name="Wilkes D.E."/>
            <person name="Wang Y."/>
            <person name="Cai H."/>
            <person name="Collins K."/>
            <person name="Stewart B.A."/>
            <person name="Lee S.R."/>
            <person name="Wilamowska K."/>
            <person name="Weinberg Z."/>
            <person name="Ruzzo W.L."/>
            <person name="Wloga D."/>
            <person name="Gaertig J."/>
            <person name="Frankel J."/>
            <person name="Tsao C.-C."/>
            <person name="Gorovsky M.A."/>
            <person name="Keeling P.J."/>
            <person name="Waller R.F."/>
            <person name="Patron N.J."/>
            <person name="Cherry J.M."/>
            <person name="Stover N.A."/>
            <person name="Krieger C.J."/>
            <person name="del Toro C."/>
            <person name="Ryder H.F."/>
            <person name="Williamson S.C."/>
            <person name="Barbeau R.A."/>
            <person name="Hamilton E.P."/>
            <person name="Orias E."/>
        </authorList>
    </citation>
    <scope>NUCLEOTIDE SEQUENCE [LARGE SCALE GENOMIC DNA]</scope>
    <source>
        <strain evidence="7">SB210</strain>
    </source>
</reference>
<gene>
    <name evidence="6" type="ORF">TTHERM_000989489</name>
</gene>
<dbReference type="Gene3D" id="3.30.565.10">
    <property type="entry name" value="Histidine kinase-like ATPase, C-terminal domain"/>
    <property type="match status" value="1"/>
</dbReference>
<dbReference type="GO" id="GO:0000155">
    <property type="term" value="F:phosphorelay sensor kinase activity"/>
    <property type="evidence" value="ECO:0007669"/>
    <property type="project" value="InterPro"/>
</dbReference>
<name>W7XHT6_TETTS</name>
<dbReference type="PROSITE" id="PS50109">
    <property type="entry name" value="HIS_KIN"/>
    <property type="match status" value="1"/>
</dbReference>
<dbReference type="SMART" id="SM00387">
    <property type="entry name" value="HATPase_c"/>
    <property type="match status" value="1"/>
</dbReference>
<dbReference type="Pfam" id="PF00072">
    <property type="entry name" value="Response_reg"/>
    <property type="match status" value="1"/>
</dbReference>
<evidence type="ECO:0000259" key="4">
    <source>
        <dbReference type="PROSITE" id="PS50109"/>
    </source>
</evidence>
<dbReference type="Proteomes" id="UP000009168">
    <property type="component" value="Unassembled WGS sequence"/>
</dbReference>
<keyword evidence="3" id="KW-0812">Transmembrane</keyword>
<evidence type="ECO:0000313" key="7">
    <source>
        <dbReference type="Proteomes" id="UP000009168"/>
    </source>
</evidence>
<dbReference type="KEGG" id="tet:TTHERM_000989489"/>
<feature type="domain" description="Histidine kinase" evidence="4">
    <location>
        <begin position="568"/>
        <end position="796"/>
    </location>
</feature>
<feature type="modified residue" description="4-aspartylphosphate" evidence="2">
    <location>
        <position position="1055"/>
    </location>
</feature>
<dbReference type="PANTHER" id="PTHR43719:SF28">
    <property type="entry name" value="PEROXIDE STRESS-ACTIVATED HISTIDINE KINASE MAK1-RELATED"/>
    <property type="match status" value="1"/>
</dbReference>
<organism evidence="6 7">
    <name type="scientific">Tetrahymena thermophila (strain SB210)</name>
    <dbReference type="NCBI Taxonomy" id="312017"/>
    <lineage>
        <taxon>Eukaryota</taxon>
        <taxon>Sar</taxon>
        <taxon>Alveolata</taxon>
        <taxon>Ciliophora</taxon>
        <taxon>Intramacronucleata</taxon>
        <taxon>Oligohymenophorea</taxon>
        <taxon>Hymenostomatida</taxon>
        <taxon>Tetrahymenina</taxon>
        <taxon>Tetrahymenidae</taxon>
        <taxon>Tetrahymena</taxon>
    </lineage>
</organism>
<evidence type="ECO:0000256" key="1">
    <source>
        <dbReference type="ARBA" id="ARBA00022553"/>
    </source>
</evidence>
<proteinExistence type="predicted"/>
<dbReference type="EMBL" id="GG662546">
    <property type="protein sequence ID" value="EWS72729.1"/>
    <property type="molecule type" value="Genomic_DNA"/>
</dbReference>
<dbReference type="SUPFAM" id="SSF47384">
    <property type="entry name" value="Homodimeric domain of signal transducing histidine kinase"/>
    <property type="match status" value="1"/>
</dbReference>
<accession>W7XHT6</accession>
<dbReference type="InterPro" id="IPR005467">
    <property type="entry name" value="His_kinase_dom"/>
</dbReference>
<dbReference type="InterPro" id="IPR003661">
    <property type="entry name" value="HisK_dim/P_dom"/>
</dbReference>
<dbReference type="CDD" id="cd00082">
    <property type="entry name" value="HisKA"/>
    <property type="match status" value="1"/>
</dbReference>
<dbReference type="InterPro" id="IPR001789">
    <property type="entry name" value="Sig_transdc_resp-reg_receiver"/>
</dbReference>
<dbReference type="Gene3D" id="3.40.50.2300">
    <property type="match status" value="1"/>
</dbReference>
<evidence type="ECO:0000256" key="3">
    <source>
        <dbReference type="SAM" id="Phobius"/>
    </source>
</evidence>
<dbReference type="InterPro" id="IPR004358">
    <property type="entry name" value="Sig_transdc_His_kin-like_C"/>
</dbReference>
<dbReference type="AlphaFoldDB" id="W7XHT6"/>
<keyword evidence="3" id="KW-1133">Transmembrane helix</keyword>
<dbReference type="PRINTS" id="PR00344">
    <property type="entry name" value="BCTRLSENSOR"/>
</dbReference>